<feature type="transmembrane region" description="Helical" evidence="1">
    <location>
        <begin position="99"/>
        <end position="130"/>
    </location>
</feature>
<keyword evidence="1" id="KW-0472">Membrane</keyword>
<dbReference type="EMBL" id="VSSQ01033013">
    <property type="protein sequence ID" value="MPM84478.1"/>
    <property type="molecule type" value="Genomic_DNA"/>
</dbReference>
<comment type="caution">
    <text evidence="3">The sequence shown here is derived from an EMBL/GenBank/DDBJ whole genome shotgun (WGS) entry which is preliminary data.</text>
</comment>
<sequence length="169" mass="19119">MNGEEHSMKTLKPYLQAKVTIPFFMQVALIIYVISALQLAPPMVDGLLSESSFPFLIFLIASPAAIKLFLDGLKAIKKEIAETGSVVVVKKKKSIKPALIVLIMAVFILLFEILGFTILAPLYVFFFMLIYDDKPQDIVRKIIYALLIGVVVYVMYVIGFDIRFPELWR</sequence>
<name>A0A645D5X5_9ZZZZ</name>
<proteinExistence type="predicted"/>
<reference evidence="3" key="1">
    <citation type="submission" date="2019-08" db="EMBL/GenBank/DDBJ databases">
        <authorList>
            <person name="Kucharzyk K."/>
            <person name="Murdoch R.W."/>
            <person name="Higgins S."/>
            <person name="Loffler F."/>
        </authorList>
    </citation>
    <scope>NUCLEOTIDE SEQUENCE</scope>
</reference>
<evidence type="ECO:0000259" key="2">
    <source>
        <dbReference type="Pfam" id="PF07331"/>
    </source>
</evidence>
<keyword evidence="1" id="KW-1133">Transmembrane helix</keyword>
<evidence type="ECO:0000313" key="3">
    <source>
        <dbReference type="EMBL" id="MPM84478.1"/>
    </source>
</evidence>
<gene>
    <name evidence="3" type="ORF">SDC9_131550</name>
</gene>
<protein>
    <recommendedName>
        <fullName evidence="2">DUF1468 domain-containing protein</fullName>
    </recommendedName>
</protein>
<keyword evidence="1" id="KW-0812">Transmembrane</keyword>
<accession>A0A645D5X5</accession>
<feature type="transmembrane region" description="Helical" evidence="1">
    <location>
        <begin position="142"/>
        <end position="162"/>
    </location>
</feature>
<feature type="transmembrane region" description="Helical" evidence="1">
    <location>
        <begin position="21"/>
        <end position="40"/>
    </location>
</feature>
<evidence type="ECO:0000256" key="1">
    <source>
        <dbReference type="SAM" id="Phobius"/>
    </source>
</evidence>
<feature type="domain" description="DUF1468" evidence="2">
    <location>
        <begin position="27"/>
        <end position="165"/>
    </location>
</feature>
<dbReference type="InterPro" id="IPR009936">
    <property type="entry name" value="DUF1468"/>
</dbReference>
<feature type="transmembrane region" description="Helical" evidence="1">
    <location>
        <begin position="52"/>
        <end position="70"/>
    </location>
</feature>
<organism evidence="3">
    <name type="scientific">bioreactor metagenome</name>
    <dbReference type="NCBI Taxonomy" id="1076179"/>
    <lineage>
        <taxon>unclassified sequences</taxon>
        <taxon>metagenomes</taxon>
        <taxon>ecological metagenomes</taxon>
    </lineage>
</organism>
<dbReference type="Pfam" id="PF07331">
    <property type="entry name" value="TctB"/>
    <property type="match status" value="1"/>
</dbReference>
<dbReference type="AlphaFoldDB" id="A0A645D5X5"/>